<evidence type="ECO:0000313" key="2">
    <source>
        <dbReference type="Proteomes" id="UP000030653"/>
    </source>
</evidence>
<dbReference type="RefSeq" id="XP_040623401.1">
    <property type="nucleotide sequence ID" value="XM_040769475.1"/>
</dbReference>
<sequence>MLELPEFTVAGDFAAIMHANNSTLVNPHSILIWRLGDDQPSYISILSQHYELLQYPLLFPHGTLGWGIIENNGQQARIQQCYVNAYGVTQCQWYFSCLITEDQFLNFG</sequence>
<dbReference type="Proteomes" id="UP000030653">
    <property type="component" value="Unassembled WGS sequence"/>
</dbReference>
<dbReference type="AlphaFoldDB" id="M5FNQ5"/>
<name>M5FNQ5_DACPD</name>
<keyword evidence="2" id="KW-1185">Reference proteome</keyword>
<dbReference type="EMBL" id="JH795905">
    <property type="protein sequence ID" value="EJT96503.1"/>
    <property type="molecule type" value="Genomic_DNA"/>
</dbReference>
<reference evidence="1 2" key="1">
    <citation type="journal article" date="2012" name="Science">
        <title>The Paleozoic origin of enzymatic lignin decomposition reconstructed from 31 fungal genomes.</title>
        <authorList>
            <person name="Floudas D."/>
            <person name="Binder M."/>
            <person name="Riley R."/>
            <person name="Barry K."/>
            <person name="Blanchette R.A."/>
            <person name="Henrissat B."/>
            <person name="Martinez A.T."/>
            <person name="Otillar R."/>
            <person name="Spatafora J.W."/>
            <person name="Yadav J.S."/>
            <person name="Aerts A."/>
            <person name="Benoit I."/>
            <person name="Boyd A."/>
            <person name="Carlson A."/>
            <person name="Copeland A."/>
            <person name="Coutinho P.M."/>
            <person name="de Vries R.P."/>
            <person name="Ferreira P."/>
            <person name="Findley K."/>
            <person name="Foster B."/>
            <person name="Gaskell J."/>
            <person name="Glotzer D."/>
            <person name="Gorecki P."/>
            <person name="Heitman J."/>
            <person name="Hesse C."/>
            <person name="Hori C."/>
            <person name="Igarashi K."/>
            <person name="Jurgens J.A."/>
            <person name="Kallen N."/>
            <person name="Kersten P."/>
            <person name="Kohler A."/>
            <person name="Kuees U."/>
            <person name="Kumar T.K.A."/>
            <person name="Kuo A."/>
            <person name="LaButti K."/>
            <person name="Larrondo L.F."/>
            <person name="Lindquist E."/>
            <person name="Ling A."/>
            <person name="Lombard V."/>
            <person name="Lucas S."/>
            <person name="Lundell T."/>
            <person name="Martin R."/>
            <person name="McLaughlin D.J."/>
            <person name="Morgenstern I."/>
            <person name="Morin E."/>
            <person name="Murat C."/>
            <person name="Nagy L.G."/>
            <person name="Nolan M."/>
            <person name="Ohm R.A."/>
            <person name="Patyshakuliyeva A."/>
            <person name="Rokas A."/>
            <person name="Ruiz-Duenas F.J."/>
            <person name="Sabat G."/>
            <person name="Salamov A."/>
            <person name="Samejima M."/>
            <person name="Schmutz J."/>
            <person name="Slot J.C."/>
            <person name="St John F."/>
            <person name="Stenlid J."/>
            <person name="Sun H."/>
            <person name="Sun S."/>
            <person name="Syed K."/>
            <person name="Tsang A."/>
            <person name="Wiebenga A."/>
            <person name="Young D."/>
            <person name="Pisabarro A."/>
            <person name="Eastwood D.C."/>
            <person name="Martin F."/>
            <person name="Cullen D."/>
            <person name="Grigoriev I.V."/>
            <person name="Hibbett D.S."/>
        </authorList>
    </citation>
    <scope>NUCLEOTIDE SEQUENCE [LARGE SCALE GENOMIC DNA]</scope>
    <source>
        <strain evidence="1 2">DJM-731 SS1</strain>
    </source>
</reference>
<gene>
    <name evidence="1" type="ORF">DACRYDRAFT_112701</name>
</gene>
<dbReference type="OrthoDB" id="3366231at2759"/>
<dbReference type="GeneID" id="63684537"/>
<evidence type="ECO:0000313" key="1">
    <source>
        <dbReference type="EMBL" id="EJT96503.1"/>
    </source>
</evidence>
<dbReference type="HOGENOM" id="CLU_2196869_0_0_1"/>
<proteinExistence type="predicted"/>
<protein>
    <submittedName>
        <fullName evidence="1">Uncharacterized protein</fullName>
    </submittedName>
</protein>
<organism evidence="1 2">
    <name type="scientific">Dacryopinax primogenitus (strain DJM 731)</name>
    <name type="common">Brown rot fungus</name>
    <dbReference type="NCBI Taxonomy" id="1858805"/>
    <lineage>
        <taxon>Eukaryota</taxon>
        <taxon>Fungi</taxon>
        <taxon>Dikarya</taxon>
        <taxon>Basidiomycota</taxon>
        <taxon>Agaricomycotina</taxon>
        <taxon>Dacrymycetes</taxon>
        <taxon>Dacrymycetales</taxon>
        <taxon>Dacrymycetaceae</taxon>
        <taxon>Dacryopinax</taxon>
    </lineage>
</organism>
<accession>M5FNQ5</accession>
<dbReference type="STRING" id="1858805.M5FNQ5"/>